<dbReference type="InterPro" id="IPR013427">
    <property type="entry name" value="Haem-bd_dom_put"/>
</dbReference>
<dbReference type="InterPro" id="IPR011989">
    <property type="entry name" value="ARM-like"/>
</dbReference>
<feature type="domain" description="Cytochrome c" evidence="6">
    <location>
        <begin position="1122"/>
        <end position="1253"/>
    </location>
</feature>
<evidence type="ECO:0000256" key="1">
    <source>
        <dbReference type="ARBA" id="ARBA00022617"/>
    </source>
</evidence>
<dbReference type="Pfam" id="PF00034">
    <property type="entry name" value="Cytochrom_C"/>
    <property type="match status" value="1"/>
</dbReference>
<dbReference type="PANTHER" id="PTHR33546">
    <property type="entry name" value="LARGE, MULTIFUNCTIONAL SECRETED PROTEIN-RELATED"/>
    <property type="match status" value="1"/>
</dbReference>
<dbReference type="RefSeq" id="WP_171189881.1">
    <property type="nucleotide sequence ID" value="NZ_WTPX01000248.1"/>
</dbReference>
<dbReference type="Gene3D" id="1.10.760.10">
    <property type="entry name" value="Cytochrome c-like domain"/>
    <property type="match status" value="1"/>
</dbReference>
<dbReference type="SUPFAM" id="SSF50952">
    <property type="entry name" value="Soluble quinoprotein glucose dehydrogenase"/>
    <property type="match status" value="1"/>
</dbReference>
<dbReference type="InterPro" id="IPR011042">
    <property type="entry name" value="6-blade_b-propeller_TolB-like"/>
</dbReference>
<dbReference type="InterPro" id="IPR036909">
    <property type="entry name" value="Cyt_c-like_dom_sf"/>
</dbReference>
<feature type="region of interest" description="Disordered" evidence="5">
    <location>
        <begin position="509"/>
        <end position="538"/>
    </location>
</feature>
<dbReference type="NCBIfam" id="TIGR02603">
    <property type="entry name" value="CxxCH_TIGR02603"/>
    <property type="match status" value="1"/>
</dbReference>
<dbReference type="InterPro" id="IPR016024">
    <property type="entry name" value="ARM-type_fold"/>
</dbReference>
<dbReference type="Gene3D" id="1.25.10.10">
    <property type="entry name" value="Leucine-rich Repeat Variant"/>
    <property type="match status" value="1"/>
</dbReference>
<sequence length="1253" mass="132385">MAFGPGLFFPPPRTLAALTLSCGTLLCGASALEGQEPGTPDTTARTALLAPRPVVQTSAAELDAPPARSPLTATKPTPRTPEPTAPEPVGVPENGVPEKMVDPAGTVVVPAAAMPVTDVSEPDVPEPGVPEPIEPAAETEPSDAGPAAPPRTADLIAPPGFRAVEFAGDDLAHDVFCLTHDANGEVVVSGPGFVKRLLDTDGDGIADKAQLFADGPKSGAQGLFFHGNDLLCTGDGGLLRYRDADGDGVWDGLGKTDLRGDPVQPDRFVKFRTGGEHDVHAIRRGPDGWWYLIAGNYSGVGAEFITRASSPVPKTGPLAPKAGVLMRLTPDLTGGEIVAHGMRNAYDFDFHPLGDAFTYDSDGEREVTMPWYRPTRVLALAPGSHAGWLSRSVKRPFDAPSMPPVVCELGRGSPTGVVCYRHTAFPKELHDSVIVADWTFGRVVALPLEQDGAGYATEPISLMKSSGLAGFAPTAMSVGPRGDLCVSVGGRGTRGAVYRLIYEGEDSLASPASPSPLGGANPLTSAPPNGDGEAEGGLTTVLTAPQPLSSWSRATWEPLVREIGPAPLRAAALDQARPVGQRVRAIEILTEKFGGLPANVLPFFASDPEPAVRARVCWAHAVREPNAPDAAALAPFLADDSPRVRRAALEALAGMTDSPKAAFATAIEPVAADLGHPDRLVRSAAQRVIARLSSAELQPLARAAHGHGDAARVTFALGYLQAYPRFDDAAIRLALNVLDGDAAPDVRRDAVRLVQVALGDYGPSYKEAQQGNGSAFEGYTAGFDLAPHERALNPLVPRLSMLLARRRQGREEAAVDHELVRVAAMIAPYNPVILGELCARLTETSEPDEDLHHLFAAARLPVERSAPQTEAIAAALVNLDAKVAARGLNTDTNWEPRLKELYDALFKRDPRLAAALIERPDFGRPAHVALLENVPGNLVPRAREKFAAAASDPDYEWTGDVVFLLGAGPGGAERIRPLYENRAVRSAVVMSLANDPQSVDRAAFVESLDNGDLSVATAALGALEILPPSSRLSEPEHAAEVAALTALLRRLPDDARGRKLKTQTVNLLRRNTGETAAASADPTSPAAATGWTQYVAARFPDLRPDGAAETAARLARIDWDAGDSVRGATVFTARGCATCHGGRGAVGPDLSGAGSRYGRADRWTAILDPSRDVPSRYRTELIVTADGKVLEGLVVYQSVDGVTLRDAQGRTWRVEAKDILERTTGSNSLMPSGVMDDATDQDWADLDAYLRSL</sequence>
<dbReference type="PROSITE" id="PS51007">
    <property type="entry name" value="CYTC"/>
    <property type="match status" value="1"/>
</dbReference>
<feature type="compositionally biased region" description="Low complexity" evidence="5">
    <location>
        <begin position="509"/>
        <end position="520"/>
    </location>
</feature>
<evidence type="ECO:0000259" key="6">
    <source>
        <dbReference type="PROSITE" id="PS51007"/>
    </source>
</evidence>
<organism evidence="7 8">
    <name type="scientific">Alienimonas chondri</name>
    <dbReference type="NCBI Taxonomy" id="2681879"/>
    <lineage>
        <taxon>Bacteria</taxon>
        <taxon>Pseudomonadati</taxon>
        <taxon>Planctomycetota</taxon>
        <taxon>Planctomycetia</taxon>
        <taxon>Planctomycetales</taxon>
        <taxon>Planctomycetaceae</taxon>
        <taxon>Alienimonas</taxon>
    </lineage>
</organism>
<evidence type="ECO:0000313" key="8">
    <source>
        <dbReference type="Proteomes" id="UP000609651"/>
    </source>
</evidence>
<proteinExistence type="predicted"/>
<evidence type="ECO:0000256" key="5">
    <source>
        <dbReference type="SAM" id="MobiDB-lite"/>
    </source>
</evidence>
<keyword evidence="8" id="KW-1185">Reference proteome</keyword>
<keyword evidence="2 4" id="KW-0479">Metal-binding</keyword>
<feature type="region of interest" description="Disordered" evidence="5">
    <location>
        <begin position="118"/>
        <end position="150"/>
    </location>
</feature>
<protein>
    <recommendedName>
        <fullName evidence="6">Cytochrome c domain-containing protein</fullName>
    </recommendedName>
</protein>
<evidence type="ECO:0000256" key="3">
    <source>
        <dbReference type="ARBA" id="ARBA00023004"/>
    </source>
</evidence>
<dbReference type="EMBL" id="WTPX01000248">
    <property type="protein sequence ID" value="NNJ27980.1"/>
    <property type="molecule type" value="Genomic_DNA"/>
</dbReference>
<gene>
    <name evidence="7" type="ORF">LzC2_40910</name>
</gene>
<evidence type="ECO:0000256" key="4">
    <source>
        <dbReference type="PROSITE-ProRule" id="PRU00433"/>
    </source>
</evidence>
<feature type="region of interest" description="Disordered" evidence="5">
    <location>
        <begin position="53"/>
        <end position="95"/>
    </location>
</feature>
<name>A0ABX1VKR2_9PLAN</name>
<dbReference type="InterPro" id="IPR011041">
    <property type="entry name" value="Quinoprot_gluc/sorb_DH_b-prop"/>
</dbReference>
<dbReference type="InterPro" id="IPR055557">
    <property type="entry name" value="DUF7133"/>
</dbReference>
<evidence type="ECO:0000313" key="7">
    <source>
        <dbReference type="EMBL" id="NNJ27980.1"/>
    </source>
</evidence>
<comment type="caution">
    <text evidence="7">The sequence shown here is derived from an EMBL/GenBank/DDBJ whole genome shotgun (WGS) entry which is preliminary data.</text>
</comment>
<accession>A0ABX1VKR2</accession>
<dbReference type="SUPFAM" id="SSF46626">
    <property type="entry name" value="Cytochrome c"/>
    <property type="match status" value="1"/>
</dbReference>
<dbReference type="SUPFAM" id="SSF48371">
    <property type="entry name" value="ARM repeat"/>
    <property type="match status" value="1"/>
</dbReference>
<reference evidence="7 8" key="1">
    <citation type="journal article" date="2020" name="Syst. Appl. Microbiol.">
        <title>Alienimonas chondri sp. nov., a novel planctomycete isolated from the biofilm of the red alga Chondrus crispus.</title>
        <authorList>
            <person name="Vitorino I."/>
            <person name="Albuquerque L."/>
            <person name="Wiegand S."/>
            <person name="Kallscheuer N."/>
            <person name="da Costa M.S."/>
            <person name="Lobo-da-Cunha A."/>
            <person name="Jogler C."/>
            <person name="Lage O.M."/>
        </authorList>
    </citation>
    <scope>NUCLEOTIDE SEQUENCE [LARGE SCALE GENOMIC DNA]</scope>
    <source>
        <strain evidence="7 8">LzC2</strain>
    </source>
</reference>
<dbReference type="Proteomes" id="UP000609651">
    <property type="component" value="Unassembled WGS sequence"/>
</dbReference>
<evidence type="ECO:0000256" key="2">
    <source>
        <dbReference type="ARBA" id="ARBA00022723"/>
    </source>
</evidence>
<dbReference type="Pfam" id="PF23500">
    <property type="entry name" value="DUF7133"/>
    <property type="match status" value="1"/>
</dbReference>
<dbReference type="Gene3D" id="2.120.10.30">
    <property type="entry name" value="TolB, C-terminal domain"/>
    <property type="match status" value="1"/>
</dbReference>
<keyword evidence="3 4" id="KW-0408">Iron</keyword>
<dbReference type="PANTHER" id="PTHR33546:SF1">
    <property type="entry name" value="LARGE, MULTIFUNCTIONAL SECRETED PROTEIN"/>
    <property type="match status" value="1"/>
</dbReference>
<dbReference type="InterPro" id="IPR009056">
    <property type="entry name" value="Cyt_c-like_dom"/>
</dbReference>
<keyword evidence="1 4" id="KW-0349">Heme</keyword>